<evidence type="ECO:0000313" key="1">
    <source>
        <dbReference type="EMBL" id="PWN64636.1"/>
    </source>
</evidence>
<keyword evidence="2" id="KW-1185">Reference proteome</keyword>
<protein>
    <submittedName>
        <fullName evidence="1">Transposase</fullName>
    </submittedName>
</protein>
<name>A0A316WW14_9FLAO</name>
<dbReference type="AlphaFoldDB" id="A0A316WW14"/>
<dbReference type="Proteomes" id="UP000236182">
    <property type="component" value="Unassembled WGS sequence"/>
</dbReference>
<dbReference type="OrthoDB" id="1260127at2"/>
<gene>
    <name evidence="1" type="ORF">C1638_012175</name>
</gene>
<dbReference type="EMBL" id="PPEI02000003">
    <property type="protein sequence ID" value="PWN64636.1"/>
    <property type="molecule type" value="Genomic_DNA"/>
</dbReference>
<accession>A0A316WW14</accession>
<sequence>MDEKRIMKNISPDYRQIYTDIIDEVYPEKKGNMQINNKMECIETVMDILTLNTLIFGSSEQITESKSRKLRSYDQNSILKILEYQRKNKLNNITTAIHFKISRNTLTKWHRIFKDKF</sequence>
<comment type="caution">
    <text evidence="1">The sequence shown here is derived from an EMBL/GenBank/DDBJ whole genome shotgun (WGS) entry which is preliminary data.</text>
</comment>
<evidence type="ECO:0000313" key="2">
    <source>
        <dbReference type="Proteomes" id="UP000236182"/>
    </source>
</evidence>
<proteinExistence type="predicted"/>
<organism evidence="1 2">
    <name type="scientific">Chryseobacterium oncorhynchi</name>
    <dbReference type="NCBI Taxonomy" id="741074"/>
    <lineage>
        <taxon>Bacteria</taxon>
        <taxon>Pseudomonadati</taxon>
        <taxon>Bacteroidota</taxon>
        <taxon>Flavobacteriia</taxon>
        <taxon>Flavobacteriales</taxon>
        <taxon>Weeksellaceae</taxon>
        <taxon>Chryseobacterium group</taxon>
        <taxon>Chryseobacterium</taxon>
    </lineage>
</organism>
<reference evidence="1" key="1">
    <citation type="submission" date="2018-04" db="EMBL/GenBank/DDBJ databases">
        <title>Draft Genome Sequences of Chryseobacterium lactis NCTC11390T isolated from milk, Chryseobacterium oncorhynchi 701B-08T from rainbow trout, and Chryseobacterium viscerum 687B-08T from diseased fish.</title>
        <authorList>
            <person name="Jeong J.-J."/>
            <person name="Lee Y.J."/>
            <person name="Pathiraja D."/>
            <person name="Park B."/>
            <person name="Choi I.-G."/>
            <person name="Kim K.D."/>
        </authorList>
    </citation>
    <scope>NUCLEOTIDE SEQUENCE [LARGE SCALE GENOMIC DNA]</scope>
    <source>
        <strain evidence="1">701B-08</strain>
    </source>
</reference>